<dbReference type="InterPro" id="IPR033121">
    <property type="entry name" value="PEPTIDASE_A1"/>
</dbReference>
<keyword evidence="5" id="KW-0325">Glycoprotein</keyword>
<keyword evidence="6" id="KW-0732">Signal</keyword>
<dbReference type="PROSITE" id="PS51767">
    <property type="entry name" value="PEPTIDASE_A1"/>
    <property type="match status" value="1"/>
</dbReference>
<evidence type="ECO:0000256" key="6">
    <source>
        <dbReference type="SAM" id="SignalP"/>
    </source>
</evidence>
<evidence type="ECO:0000259" key="7">
    <source>
        <dbReference type="PROSITE" id="PS51767"/>
    </source>
</evidence>
<dbReference type="InterPro" id="IPR032861">
    <property type="entry name" value="TAXi_N"/>
</dbReference>
<dbReference type="Pfam" id="PF14543">
    <property type="entry name" value="TAXi_N"/>
    <property type="match status" value="1"/>
</dbReference>
<evidence type="ECO:0000256" key="4">
    <source>
        <dbReference type="ARBA" id="ARBA00022801"/>
    </source>
</evidence>
<dbReference type="InterPro" id="IPR032799">
    <property type="entry name" value="TAXi_C"/>
</dbReference>
<name>F2EKT6_HORVV</name>
<proteinExistence type="evidence at transcript level"/>
<protein>
    <submittedName>
        <fullName evidence="8">Predicted protein</fullName>
    </submittedName>
</protein>
<dbReference type="InterPro" id="IPR021109">
    <property type="entry name" value="Peptidase_aspartic_dom_sf"/>
</dbReference>
<dbReference type="PANTHER" id="PTHR47967:SF43">
    <property type="entry name" value="PEPTIDASE A1 DOMAIN-CONTAINING PROTEIN"/>
    <property type="match status" value="1"/>
</dbReference>
<dbReference type="AlphaFoldDB" id="F2EKT6"/>
<evidence type="ECO:0000256" key="2">
    <source>
        <dbReference type="ARBA" id="ARBA00022670"/>
    </source>
</evidence>
<organism evidence="8">
    <name type="scientific">Hordeum vulgare subsp. vulgare</name>
    <name type="common">Domesticated barley</name>
    <dbReference type="NCBI Taxonomy" id="112509"/>
    <lineage>
        <taxon>Eukaryota</taxon>
        <taxon>Viridiplantae</taxon>
        <taxon>Streptophyta</taxon>
        <taxon>Embryophyta</taxon>
        <taxon>Tracheophyta</taxon>
        <taxon>Spermatophyta</taxon>
        <taxon>Magnoliopsida</taxon>
        <taxon>Liliopsida</taxon>
        <taxon>Poales</taxon>
        <taxon>Poaceae</taxon>
        <taxon>BOP clade</taxon>
        <taxon>Pooideae</taxon>
        <taxon>Triticodae</taxon>
        <taxon>Triticeae</taxon>
        <taxon>Hordeinae</taxon>
        <taxon>Hordeum</taxon>
    </lineage>
</organism>
<evidence type="ECO:0000256" key="1">
    <source>
        <dbReference type="ARBA" id="ARBA00007447"/>
    </source>
</evidence>
<dbReference type="SUPFAM" id="SSF50630">
    <property type="entry name" value="Acid proteases"/>
    <property type="match status" value="1"/>
</dbReference>
<dbReference type="EMBL" id="AK376764">
    <property type="protein sequence ID" value="BAK07958.1"/>
    <property type="molecule type" value="mRNA"/>
</dbReference>
<dbReference type="InterPro" id="IPR051708">
    <property type="entry name" value="Plant_Aspart_Prot_A1"/>
</dbReference>
<feature type="signal peptide" evidence="6">
    <location>
        <begin position="1"/>
        <end position="21"/>
    </location>
</feature>
<comment type="similarity">
    <text evidence="1">Belongs to the peptidase A1 family.</text>
</comment>
<reference evidence="8" key="1">
    <citation type="journal article" date="2011" name="Plant Physiol.">
        <title>Comprehensive sequence analysis of 24,783 barley full-length cDNAs derived from 12 clone libraries.</title>
        <authorList>
            <person name="Matsumoto T."/>
            <person name="Tanaka T."/>
            <person name="Sakai H."/>
            <person name="Amano N."/>
            <person name="Kanamori H."/>
            <person name="Kurita K."/>
            <person name="Kikuta A."/>
            <person name="Kamiya K."/>
            <person name="Yamamoto M."/>
            <person name="Ikawa H."/>
            <person name="Fujii N."/>
            <person name="Hori K."/>
            <person name="Itoh T."/>
            <person name="Sato K."/>
        </authorList>
    </citation>
    <scope>NUCLEOTIDE SEQUENCE</scope>
    <source>
        <tissue evidence="8">Flower</tissue>
    </source>
</reference>
<keyword evidence="3" id="KW-0064">Aspartyl protease</keyword>
<dbReference type="Pfam" id="PF14541">
    <property type="entry name" value="TAXi_C"/>
    <property type="match status" value="1"/>
</dbReference>
<keyword evidence="2" id="KW-0645">Protease</keyword>
<dbReference type="CDD" id="cd05476">
    <property type="entry name" value="pepsin_A_like_plant"/>
    <property type="match status" value="1"/>
</dbReference>
<evidence type="ECO:0000256" key="3">
    <source>
        <dbReference type="ARBA" id="ARBA00022750"/>
    </source>
</evidence>
<feature type="domain" description="Peptidase A1" evidence="7">
    <location>
        <begin position="96"/>
        <end position="452"/>
    </location>
</feature>
<evidence type="ECO:0000256" key="5">
    <source>
        <dbReference type="ARBA" id="ARBA00023180"/>
    </source>
</evidence>
<evidence type="ECO:0000313" key="8">
    <source>
        <dbReference type="EMBL" id="BAK07958.1"/>
    </source>
</evidence>
<feature type="chain" id="PRO_5003281903" evidence="6">
    <location>
        <begin position="22"/>
        <end position="463"/>
    </location>
</feature>
<dbReference type="InterPro" id="IPR034161">
    <property type="entry name" value="Pepsin-like_plant"/>
</dbReference>
<dbReference type="Gene3D" id="2.40.70.10">
    <property type="entry name" value="Acid Proteases"/>
    <property type="match status" value="2"/>
</dbReference>
<sequence>MALKSILALALLVVLVPFSHGLTAFVSSSSSSPSPLNGSVGAGFSLRLIANDQPSHYDLASLQRAKEQVKCRIKHQILPTSNEMRPLMCPLEDAVYAVVVGVGTEAGFQNYQLALDMGGGLSWMQCLPCRHCLLQMSPVFDPTKSPTFSNIPAHNTVWCRPPYQPLANGACGFDIAYRDNTHASGYLARDTFSFPAGNDDFVPLSAIVFGCAHQTEHFKNQRAVAGILGLGMGPAGKPPTAFTKQVLPAHGGRFSYCPFVPGMSMYSYLRFGSDIPSHPPPNVHRQSTPVLAPAHNSEAYFVKLAGVSVGANRLSGVTPAMFRRNAHGAGGCVVDIGTRMTAFIHSAYVHIDHAVRQHLQRRGAHIVVVRGNTCVQQPAPHHDVLPSMTLHFENGAWLRVMPEHVFMPFVVGGHHYQCFGFVSSTDLTVIGARQQVNHRFIFDLHDTIPIMSFNPEDCHLDGA</sequence>
<dbReference type="GO" id="GO:0004190">
    <property type="term" value="F:aspartic-type endopeptidase activity"/>
    <property type="evidence" value="ECO:0007669"/>
    <property type="project" value="UniProtKB-KW"/>
</dbReference>
<accession>F2EKT6</accession>
<keyword evidence="4" id="KW-0378">Hydrolase</keyword>
<dbReference type="PANTHER" id="PTHR47967">
    <property type="entry name" value="OS07G0603500 PROTEIN-RELATED"/>
    <property type="match status" value="1"/>
</dbReference>
<dbReference type="GO" id="GO:0006508">
    <property type="term" value="P:proteolysis"/>
    <property type="evidence" value="ECO:0007669"/>
    <property type="project" value="UniProtKB-KW"/>
</dbReference>